<dbReference type="RefSeq" id="XP_020063813.1">
    <property type="nucleotide sequence ID" value="XM_020208034.1"/>
</dbReference>
<sequence length="81" mass="8962">MNPRSIIRIPGQVFPTTIRTLLKNSGSTYVMDGSCRDLLSSVQIIPVAQNWPILHFHEVSPVVSPCILWSSDWQPSGSPAM</sequence>
<keyword evidence="2" id="KW-1185">Reference proteome</keyword>
<evidence type="ECO:0000313" key="2">
    <source>
        <dbReference type="Proteomes" id="UP000094285"/>
    </source>
</evidence>
<dbReference type="Proteomes" id="UP000094285">
    <property type="component" value="Unassembled WGS sequence"/>
</dbReference>
<dbReference type="EMBL" id="KV453913">
    <property type="protein sequence ID" value="ODV78691.1"/>
    <property type="molecule type" value="Genomic_DNA"/>
</dbReference>
<reference evidence="2" key="1">
    <citation type="submission" date="2016-05" db="EMBL/GenBank/DDBJ databases">
        <title>Comparative genomics of biotechnologically important yeasts.</title>
        <authorList>
            <consortium name="DOE Joint Genome Institute"/>
            <person name="Riley R."/>
            <person name="Haridas S."/>
            <person name="Wolfe K.H."/>
            <person name="Lopes M.R."/>
            <person name="Hittinger C.T."/>
            <person name="Goker M."/>
            <person name="Salamov A."/>
            <person name="Wisecaver J."/>
            <person name="Long T.M."/>
            <person name="Aerts A.L."/>
            <person name="Barry K."/>
            <person name="Choi C."/>
            <person name="Clum A."/>
            <person name="Coughlan A.Y."/>
            <person name="Deshpande S."/>
            <person name="Douglass A.P."/>
            <person name="Hanson S.J."/>
            <person name="Klenk H.-P."/>
            <person name="Labutti K."/>
            <person name="Lapidus A."/>
            <person name="Lindquist E."/>
            <person name="Lipzen A."/>
            <person name="Meier-Kolthoff J.P."/>
            <person name="Ohm R.A."/>
            <person name="Otillar R.P."/>
            <person name="Pangilinan J."/>
            <person name="Peng Y."/>
            <person name="Rokas A."/>
            <person name="Rosa C.A."/>
            <person name="Scheuner C."/>
            <person name="Sibirny A.A."/>
            <person name="Slot J.C."/>
            <person name="Stielow J.B."/>
            <person name="Sun H."/>
            <person name="Kurtzman C.P."/>
            <person name="Blackwell M."/>
            <person name="Grigoriev I.V."/>
            <person name="Jeffries T.W."/>
        </authorList>
    </citation>
    <scope>NUCLEOTIDE SEQUENCE [LARGE SCALE GENOMIC DNA]</scope>
    <source>
        <strain evidence="2">NRRL Y-17324</strain>
    </source>
</reference>
<dbReference type="AlphaFoldDB" id="A0A1E4SGR0"/>
<name>A0A1E4SGR0_9ASCO</name>
<organism evidence="1 2">
    <name type="scientific">Suhomyces tanzawaensis NRRL Y-17324</name>
    <dbReference type="NCBI Taxonomy" id="984487"/>
    <lineage>
        <taxon>Eukaryota</taxon>
        <taxon>Fungi</taxon>
        <taxon>Dikarya</taxon>
        <taxon>Ascomycota</taxon>
        <taxon>Saccharomycotina</taxon>
        <taxon>Pichiomycetes</taxon>
        <taxon>Debaryomycetaceae</taxon>
        <taxon>Suhomyces</taxon>
    </lineage>
</organism>
<dbReference type="GeneID" id="30982171"/>
<evidence type="ECO:0000313" key="1">
    <source>
        <dbReference type="EMBL" id="ODV78691.1"/>
    </source>
</evidence>
<accession>A0A1E4SGR0</accession>
<proteinExistence type="predicted"/>
<protein>
    <submittedName>
        <fullName evidence="1">Uncharacterized protein</fullName>
    </submittedName>
</protein>
<gene>
    <name evidence="1" type="ORF">CANTADRAFT_272099</name>
</gene>